<evidence type="ECO:0000256" key="6">
    <source>
        <dbReference type="ARBA" id="ARBA00022989"/>
    </source>
</evidence>
<organism evidence="11 12">
    <name type="scientific">Dethiosulfovibrio salsuginis</name>
    <dbReference type="NCBI Taxonomy" id="561720"/>
    <lineage>
        <taxon>Bacteria</taxon>
        <taxon>Thermotogati</taxon>
        <taxon>Synergistota</taxon>
        <taxon>Synergistia</taxon>
        <taxon>Synergistales</taxon>
        <taxon>Dethiosulfovibrionaceae</taxon>
        <taxon>Dethiosulfovibrio</taxon>
    </lineage>
</organism>
<evidence type="ECO:0000313" key="12">
    <source>
        <dbReference type="Proteomes" id="UP000193355"/>
    </source>
</evidence>
<name>A0A1X7I8Z6_9BACT</name>
<dbReference type="OrthoDB" id="5349at2"/>
<dbReference type="PANTHER" id="PTHR35011">
    <property type="entry name" value="2,3-DIKETO-L-GULONATE TRAP TRANSPORTER SMALL PERMEASE PROTEIN YIAM"/>
    <property type="match status" value="1"/>
</dbReference>
<keyword evidence="4" id="KW-0997">Cell inner membrane</keyword>
<keyword evidence="7 9" id="KW-0472">Membrane</keyword>
<evidence type="ECO:0000313" key="11">
    <source>
        <dbReference type="EMBL" id="SMG11061.1"/>
    </source>
</evidence>
<comment type="similarity">
    <text evidence="8">Belongs to the TRAP transporter small permease family.</text>
</comment>
<dbReference type="GO" id="GO:0015740">
    <property type="term" value="P:C4-dicarboxylate transport"/>
    <property type="evidence" value="ECO:0007669"/>
    <property type="project" value="TreeGrafter"/>
</dbReference>
<dbReference type="Pfam" id="PF04290">
    <property type="entry name" value="DctQ"/>
    <property type="match status" value="1"/>
</dbReference>
<feature type="transmembrane region" description="Helical" evidence="9">
    <location>
        <begin position="12"/>
        <end position="33"/>
    </location>
</feature>
<feature type="transmembrane region" description="Helical" evidence="9">
    <location>
        <begin position="122"/>
        <end position="140"/>
    </location>
</feature>
<reference evidence="12" key="1">
    <citation type="submission" date="2017-04" db="EMBL/GenBank/DDBJ databases">
        <authorList>
            <person name="Varghese N."/>
            <person name="Submissions S."/>
        </authorList>
    </citation>
    <scope>NUCLEOTIDE SEQUENCE [LARGE SCALE GENOMIC DNA]</scope>
    <source>
        <strain evidence="12">USBA 82</strain>
    </source>
</reference>
<evidence type="ECO:0000256" key="1">
    <source>
        <dbReference type="ARBA" id="ARBA00004429"/>
    </source>
</evidence>
<evidence type="ECO:0000256" key="9">
    <source>
        <dbReference type="SAM" id="Phobius"/>
    </source>
</evidence>
<dbReference type="InterPro" id="IPR055348">
    <property type="entry name" value="DctQ"/>
</dbReference>
<feature type="transmembrane region" description="Helical" evidence="9">
    <location>
        <begin position="45"/>
        <end position="67"/>
    </location>
</feature>
<dbReference type="AlphaFoldDB" id="A0A1X7I8Z6"/>
<feature type="transmembrane region" description="Helical" evidence="9">
    <location>
        <begin position="88"/>
        <end position="110"/>
    </location>
</feature>
<dbReference type="EMBL" id="FXBB01000001">
    <property type="protein sequence ID" value="SMG11061.1"/>
    <property type="molecule type" value="Genomic_DNA"/>
</dbReference>
<dbReference type="InterPro" id="IPR007387">
    <property type="entry name" value="TRAP_DctQ"/>
</dbReference>
<keyword evidence="3" id="KW-1003">Cell membrane</keyword>
<gene>
    <name evidence="11" type="ORF">SAMN06275492_101236</name>
</gene>
<keyword evidence="12" id="KW-1185">Reference proteome</keyword>
<protein>
    <submittedName>
        <fullName evidence="11">C4-dicarboxylate transporter, DctQ subunit</fullName>
    </submittedName>
</protein>
<keyword evidence="2" id="KW-0813">Transport</keyword>
<dbReference type="PANTHER" id="PTHR35011:SF2">
    <property type="entry name" value="2,3-DIKETO-L-GULONATE TRAP TRANSPORTER SMALL PERMEASE PROTEIN YIAM"/>
    <property type="match status" value="1"/>
</dbReference>
<evidence type="ECO:0000256" key="2">
    <source>
        <dbReference type="ARBA" id="ARBA00022448"/>
    </source>
</evidence>
<dbReference type="GO" id="GO:0005886">
    <property type="term" value="C:plasma membrane"/>
    <property type="evidence" value="ECO:0007669"/>
    <property type="project" value="UniProtKB-SubCell"/>
</dbReference>
<evidence type="ECO:0000259" key="10">
    <source>
        <dbReference type="Pfam" id="PF04290"/>
    </source>
</evidence>
<keyword evidence="6 9" id="KW-1133">Transmembrane helix</keyword>
<evidence type="ECO:0000256" key="7">
    <source>
        <dbReference type="ARBA" id="ARBA00023136"/>
    </source>
</evidence>
<dbReference type="STRING" id="561720.SAMN06275492_101236"/>
<evidence type="ECO:0000256" key="5">
    <source>
        <dbReference type="ARBA" id="ARBA00022692"/>
    </source>
</evidence>
<keyword evidence="5 9" id="KW-0812">Transmembrane</keyword>
<dbReference type="Proteomes" id="UP000193355">
    <property type="component" value="Unassembled WGS sequence"/>
</dbReference>
<dbReference type="GO" id="GO:0022857">
    <property type="term" value="F:transmembrane transporter activity"/>
    <property type="evidence" value="ECO:0007669"/>
    <property type="project" value="TreeGrafter"/>
</dbReference>
<comment type="subcellular location">
    <subcellularLocation>
        <location evidence="1">Cell inner membrane</location>
        <topology evidence="1">Multi-pass membrane protein</topology>
    </subcellularLocation>
</comment>
<evidence type="ECO:0000256" key="4">
    <source>
        <dbReference type="ARBA" id="ARBA00022519"/>
    </source>
</evidence>
<dbReference type="RefSeq" id="WP_085543517.1">
    <property type="nucleotide sequence ID" value="NZ_FXBB01000001.1"/>
</dbReference>
<evidence type="ECO:0000256" key="8">
    <source>
        <dbReference type="ARBA" id="ARBA00038436"/>
    </source>
</evidence>
<sequence>MWRFIDRLEDFFCAAAILTTALVLFVNVTLRYLFSSSTSWAEEFIKYLMIWITFIGGSICVRQGAHIRMDFLLGKLSESARLKADRTVYLLSALFCGSMAAYGGQIVLFTLKTGQVSPALKLPMWIVYLAIPLGCGLMAVRFSQRAIAAKGGRV</sequence>
<feature type="domain" description="Tripartite ATP-independent periplasmic transporters DctQ component" evidence="10">
    <location>
        <begin position="21"/>
        <end position="147"/>
    </location>
</feature>
<evidence type="ECO:0000256" key="3">
    <source>
        <dbReference type="ARBA" id="ARBA00022475"/>
    </source>
</evidence>
<accession>A0A1X7I8Z6</accession>
<proteinExistence type="inferred from homology"/>